<sequence length="167" mass="18793">MRTKRSSIVCIYIAVVVIVSSLDVLARYRAIAAEKLQDKVKDVNLFVVECSKKRNHNAYVYGYEALFLLLVGHVIATVFGCWSYFKNLSRNWCSHACLIFMWVAFGAGVFFLKYGADPNKKSKLSCHLISHRGWLGYGGFLCLCHAICFAVFCGFGILAKGCLREDK</sequence>
<dbReference type="OrthoDB" id="1667348at2759"/>
<feature type="transmembrane region" description="Helical" evidence="7">
    <location>
        <begin position="92"/>
        <end position="114"/>
    </location>
</feature>
<evidence type="ECO:0000256" key="7">
    <source>
        <dbReference type="SAM" id="Phobius"/>
    </source>
</evidence>
<dbReference type="InterPro" id="IPR052222">
    <property type="entry name" value="DESIGUAL"/>
</dbReference>
<keyword evidence="9" id="KW-1185">Reference proteome</keyword>
<feature type="transmembrane region" description="Helical" evidence="7">
    <location>
        <begin position="134"/>
        <end position="159"/>
    </location>
</feature>
<comment type="similarity">
    <text evidence="6">Belongs to the DESIGUAL family.</text>
</comment>
<dbReference type="EMBL" id="CAMAPE010000050">
    <property type="protein sequence ID" value="CAH9107246.1"/>
    <property type="molecule type" value="Genomic_DNA"/>
</dbReference>
<evidence type="ECO:0000256" key="4">
    <source>
        <dbReference type="ARBA" id="ARBA00022989"/>
    </source>
</evidence>
<evidence type="ECO:0000256" key="5">
    <source>
        <dbReference type="ARBA" id="ARBA00023136"/>
    </source>
</evidence>
<dbReference type="Proteomes" id="UP001152484">
    <property type="component" value="Unassembled WGS sequence"/>
</dbReference>
<evidence type="ECO:0000256" key="3">
    <source>
        <dbReference type="ARBA" id="ARBA00022729"/>
    </source>
</evidence>
<name>A0A9P1EHG0_CUSEU</name>
<feature type="transmembrane region" description="Helical" evidence="7">
    <location>
        <begin position="7"/>
        <end position="26"/>
    </location>
</feature>
<evidence type="ECO:0000256" key="1">
    <source>
        <dbReference type="ARBA" id="ARBA00004127"/>
    </source>
</evidence>
<dbReference type="GO" id="GO:0012505">
    <property type="term" value="C:endomembrane system"/>
    <property type="evidence" value="ECO:0007669"/>
    <property type="project" value="UniProtKB-SubCell"/>
</dbReference>
<comment type="caution">
    <text evidence="8">The sequence shown here is derived from an EMBL/GenBank/DDBJ whole genome shotgun (WGS) entry which is preliminary data.</text>
</comment>
<gene>
    <name evidence="8" type="ORF">CEURO_LOCUS17673</name>
</gene>
<comment type="subcellular location">
    <subcellularLocation>
        <location evidence="1">Endomembrane system</location>
        <topology evidence="1">Multi-pass membrane protein</topology>
    </subcellularLocation>
</comment>
<evidence type="ECO:0000256" key="6">
    <source>
        <dbReference type="ARBA" id="ARBA00029467"/>
    </source>
</evidence>
<dbReference type="InterPro" id="IPR009606">
    <property type="entry name" value="DEAL/Modifying_wall_lignin1/2"/>
</dbReference>
<evidence type="ECO:0000256" key="2">
    <source>
        <dbReference type="ARBA" id="ARBA00022692"/>
    </source>
</evidence>
<feature type="transmembrane region" description="Helical" evidence="7">
    <location>
        <begin position="65"/>
        <end position="85"/>
    </location>
</feature>
<keyword evidence="4 7" id="KW-1133">Transmembrane helix</keyword>
<proteinExistence type="inferred from homology"/>
<dbReference type="Pfam" id="PF06749">
    <property type="entry name" value="DUF1218"/>
    <property type="match status" value="1"/>
</dbReference>
<dbReference type="AlphaFoldDB" id="A0A9P1EHG0"/>
<keyword evidence="5 7" id="KW-0472">Membrane</keyword>
<keyword evidence="3" id="KW-0732">Signal</keyword>
<dbReference type="PANTHER" id="PTHR31769">
    <property type="entry name" value="OS07G0462200 PROTEIN-RELATED"/>
    <property type="match status" value="1"/>
</dbReference>
<organism evidence="8 9">
    <name type="scientific">Cuscuta europaea</name>
    <name type="common">European dodder</name>
    <dbReference type="NCBI Taxonomy" id="41803"/>
    <lineage>
        <taxon>Eukaryota</taxon>
        <taxon>Viridiplantae</taxon>
        <taxon>Streptophyta</taxon>
        <taxon>Embryophyta</taxon>
        <taxon>Tracheophyta</taxon>
        <taxon>Spermatophyta</taxon>
        <taxon>Magnoliopsida</taxon>
        <taxon>eudicotyledons</taxon>
        <taxon>Gunneridae</taxon>
        <taxon>Pentapetalae</taxon>
        <taxon>asterids</taxon>
        <taxon>lamiids</taxon>
        <taxon>Solanales</taxon>
        <taxon>Convolvulaceae</taxon>
        <taxon>Cuscuteae</taxon>
        <taxon>Cuscuta</taxon>
        <taxon>Cuscuta subgen. Cuscuta</taxon>
    </lineage>
</organism>
<evidence type="ECO:0000313" key="8">
    <source>
        <dbReference type="EMBL" id="CAH9107246.1"/>
    </source>
</evidence>
<reference evidence="8" key="1">
    <citation type="submission" date="2022-07" db="EMBL/GenBank/DDBJ databases">
        <authorList>
            <person name="Macas J."/>
            <person name="Novak P."/>
            <person name="Neumann P."/>
        </authorList>
    </citation>
    <scope>NUCLEOTIDE SEQUENCE</scope>
</reference>
<keyword evidence="2 7" id="KW-0812">Transmembrane</keyword>
<accession>A0A9P1EHG0</accession>
<protein>
    <submittedName>
        <fullName evidence="8">Uncharacterized protein</fullName>
    </submittedName>
</protein>
<evidence type="ECO:0000313" key="9">
    <source>
        <dbReference type="Proteomes" id="UP001152484"/>
    </source>
</evidence>